<reference evidence="8 9" key="1">
    <citation type="submission" date="2016-10" db="EMBL/GenBank/DDBJ databases">
        <title>Chromobacterium muskegensis sp. nov., an insecticidal bacterium isolated from Sphagnum bogs.</title>
        <authorList>
            <person name="Sparks M.E."/>
            <person name="Blackburn M.B."/>
            <person name="Gundersen-Rindal D.E."/>
            <person name="Mitchell A."/>
            <person name="Farrar R."/>
            <person name="Kuhar D."/>
        </authorList>
    </citation>
    <scope>NUCLEOTIDE SEQUENCE [LARGE SCALE GENOMIC DNA]</scope>
    <source>
        <strain evidence="8 9">21-1</strain>
    </source>
</reference>
<evidence type="ECO:0000256" key="6">
    <source>
        <dbReference type="PIRSR" id="PIRSR003085-1"/>
    </source>
</evidence>
<keyword evidence="3" id="KW-0808">Transferase</keyword>
<dbReference type="RefSeq" id="WP_070978716.1">
    <property type="nucleotide sequence ID" value="NZ_CP017707.1"/>
</dbReference>
<dbReference type="InterPro" id="IPR050723">
    <property type="entry name" value="CFA/CMAS"/>
</dbReference>
<dbReference type="GO" id="GO:0032259">
    <property type="term" value="P:methylation"/>
    <property type="evidence" value="ECO:0007669"/>
    <property type="project" value="UniProtKB-KW"/>
</dbReference>
<dbReference type="InterPro" id="IPR003333">
    <property type="entry name" value="CMAS"/>
</dbReference>
<dbReference type="PANTHER" id="PTHR43667:SF1">
    <property type="entry name" value="CYCLOPROPANE-FATTY-ACYL-PHOSPHOLIPID SYNTHASE"/>
    <property type="match status" value="1"/>
</dbReference>
<sequence length="407" mass="46101">MAWQNDIEQWAKQIRQNNPFAARLVWDDQQIDFGAFERPLVTMYVREASALRYLLSPSLDGLGEAYVRGVFDVDGALDDVINLAYSLSRSHNKRFQTIAGYFRHSRKADKQAIQFHYDVSDVFYALWLDPQMMYSCAYFETGCESLADAQVKKMDHILTKLRLAPGQTFLDIGCGWGGLAIRAAQRFGARCLGITLSRNQYETATARVRAAGLQDRVEIRLQDYRDVQGQFDRIASVGMCEHVGVKGLPDYFRRIHGLLCDNGMALNHGITMSSADSVDAPFGAGRFIERYVFPGGELPHVGEVLRTMQLGGLEALDVENLRRHYAQTLACWAKNFENHSEGIRQEVGEEKFRIWRVYLAGCAYAFRHDVVSIYQVLCHKAGRHADGLEWSRRYMYAGPEAGSKLTP</sequence>
<keyword evidence="2" id="KW-0489">Methyltransferase</keyword>
<dbReference type="Pfam" id="PF25371">
    <property type="entry name" value="DUF7884"/>
    <property type="match status" value="1"/>
</dbReference>
<protein>
    <submittedName>
        <fullName evidence="8">Cyclopropane-fatty-acyl-phospholipid synthase</fullName>
    </submittedName>
</protein>
<dbReference type="PIRSF" id="PIRSF003085">
    <property type="entry name" value="CMAS"/>
    <property type="match status" value="1"/>
</dbReference>
<dbReference type="SUPFAM" id="SSF53335">
    <property type="entry name" value="S-adenosyl-L-methionine-dependent methyltransferases"/>
    <property type="match status" value="1"/>
</dbReference>
<evidence type="ECO:0000256" key="2">
    <source>
        <dbReference type="ARBA" id="ARBA00022603"/>
    </source>
</evidence>
<evidence type="ECO:0000259" key="7">
    <source>
        <dbReference type="Pfam" id="PF25371"/>
    </source>
</evidence>
<dbReference type="CDD" id="cd02440">
    <property type="entry name" value="AdoMet_MTases"/>
    <property type="match status" value="1"/>
</dbReference>
<dbReference type="PANTHER" id="PTHR43667">
    <property type="entry name" value="CYCLOPROPANE-FATTY-ACYL-PHOSPHOLIPID SYNTHASE"/>
    <property type="match status" value="1"/>
</dbReference>
<gene>
    <name evidence="8" type="ORF">BKX93_03270</name>
</gene>
<organism evidence="8 9">
    <name type="scientific">Chromobacterium vaccinii</name>
    <dbReference type="NCBI Taxonomy" id="1108595"/>
    <lineage>
        <taxon>Bacteria</taxon>
        <taxon>Pseudomonadati</taxon>
        <taxon>Pseudomonadota</taxon>
        <taxon>Betaproteobacteria</taxon>
        <taxon>Neisseriales</taxon>
        <taxon>Chromobacteriaceae</taxon>
        <taxon>Chromobacterium</taxon>
    </lineage>
</organism>
<evidence type="ECO:0000313" key="9">
    <source>
        <dbReference type="Proteomes" id="UP000178776"/>
    </source>
</evidence>
<evidence type="ECO:0000256" key="4">
    <source>
        <dbReference type="ARBA" id="ARBA00022691"/>
    </source>
</evidence>
<dbReference type="GO" id="GO:0008610">
    <property type="term" value="P:lipid biosynthetic process"/>
    <property type="evidence" value="ECO:0007669"/>
    <property type="project" value="InterPro"/>
</dbReference>
<evidence type="ECO:0000313" key="8">
    <source>
        <dbReference type="EMBL" id="AOZ49115.1"/>
    </source>
</evidence>
<name>A0A1D9LCZ6_9NEIS</name>
<dbReference type="InterPro" id="IPR029063">
    <property type="entry name" value="SAM-dependent_MTases_sf"/>
</dbReference>
<accession>A0A1D9LCZ6</accession>
<dbReference type="Proteomes" id="UP000178776">
    <property type="component" value="Chromosome"/>
</dbReference>
<proteinExistence type="inferred from homology"/>
<dbReference type="Pfam" id="PF02353">
    <property type="entry name" value="CMAS"/>
    <property type="match status" value="1"/>
</dbReference>
<dbReference type="STRING" id="1108595.BKX93_03270"/>
<feature type="active site" evidence="6">
    <location>
        <position position="362"/>
    </location>
</feature>
<dbReference type="AlphaFoldDB" id="A0A1D9LCZ6"/>
<feature type="domain" description="DUF7884" evidence="7">
    <location>
        <begin position="26"/>
        <end position="91"/>
    </location>
</feature>
<dbReference type="GO" id="GO:0008168">
    <property type="term" value="F:methyltransferase activity"/>
    <property type="evidence" value="ECO:0007669"/>
    <property type="project" value="UniProtKB-KW"/>
</dbReference>
<dbReference type="Gene3D" id="3.40.50.150">
    <property type="entry name" value="Vaccinia Virus protein VP39"/>
    <property type="match status" value="1"/>
</dbReference>
<dbReference type="EMBL" id="CP017707">
    <property type="protein sequence ID" value="AOZ49115.1"/>
    <property type="molecule type" value="Genomic_DNA"/>
</dbReference>
<evidence type="ECO:0000256" key="1">
    <source>
        <dbReference type="ARBA" id="ARBA00010815"/>
    </source>
</evidence>
<comment type="similarity">
    <text evidence="1">Belongs to the CFA/CMAS family.</text>
</comment>
<keyword evidence="5" id="KW-0443">Lipid metabolism</keyword>
<evidence type="ECO:0000256" key="5">
    <source>
        <dbReference type="ARBA" id="ARBA00023098"/>
    </source>
</evidence>
<dbReference type="InterPro" id="IPR057206">
    <property type="entry name" value="DUF7884"/>
</dbReference>
<dbReference type="KEGG" id="cvc:BKX93_03270"/>
<dbReference type="GeneID" id="68840228"/>
<evidence type="ECO:0000256" key="3">
    <source>
        <dbReference type="ARBA" id="ARBA00022679"/>
    </source>
</evidence>
<keyword evidence="4" id="KW-0949">S-adenosyl-L-methionine</keyword>